<name>A0A2P2NWV4_RHIMU</name>
<dbReference type="EMBL" id="GGEC01066534">
    <property type="protein sequence ID" value="MBX47018.1"/>
    <property type="molecule type" value="Transcribed_RNA"/>
</dbReference>
<protein>
    <submittedName>
        <fullName evidence="1">Uncharacterized protein</fullName>
    </submittedName>
</protein>
<organism evidence="1">
    <name type="scientific">Rhizophora mucronata</name>
    <name type="common">Asiatic mangrove</name>
    <dbReference type="NCBI Taxonomy" id="61149"/>
    <lineage>
        <taxon>Eukaryota</taxon>
        <taxon>Viridiplantae</taxon>
        <taxon>Streptophyta</taxon>
        <taxon>Embryophyta</taxon>
        <taxon>Tracheophyta</taxon>
        <taxon>Spermatophyta</taxon>
        <taxon>Magnoliopsida</taxon>
        <taxon>eudicotyledons</taxon>
        <taxon>Gunneridae</taxon>
        <taxon>Pentapetalae</taxon>
        <taxon>rosids</taxon>
        <taxon>fabids</taxon>
        <taxon>Malpighiales</taxon>
        <taxon>Rhizophoraceae</taxon>
        <taxon>Rhizophora</taxon>
    </lineage>
</organism>
<evidence type="ECO:0000313" key="1">
    <source>
        <dbReference type="EMBL" id="MBX47018.1"/>
    </source>
</evidence>
<reference evidence="1" key="1">
    <citation type="submission" date="2018-02" db="EMBL/GenBank/DDBJ databases">
        <title>Rhizophora mucronata_Transcriptome.</title>
        <authorList>
            <person name="Meera S.P."/>
            <person name="Sreeshan A."/>
            <person name="Augustine A."/>
        </authorList>
    </citation>
    <scope>NUCLEOTIDE SEQUENCE</scope>
    <source>
        <tissue evidence="1">Leaf</tissue>
    </source>
</reference>
<proteinExistence type="predicted"/>
<accession>A0A2P2NWV4</accession>
<dbReference type="AlphaFoldDB" id="A0A2P2NWV4"/>
<sequence>MDKELVTSFSMPSARRMYVMVILTSFHLPVGLT</sequence>